<protein>
    <submittedName>
        <fullName evidence="1">Uncharacterized protein</fullName>
    </submittedName>
</protein>
<keyword evidence="2" id="KW-1185">Reference proteome</keyword>
<accession>A0A1V6SAN3</accession>
<dbReference type="EMBL" id="MLQL01000084">
    <property type="protein sequence ID" value="OQE10643.1"/>
    <property type="molecule type" value="Genomic_DNA"/>
</dbReference>
<evidence type="ECO:0000313" key="1">
    <source>
        <dbReference type="EMBL" id="OQE10643.1"/>
    </source>
</evidence>
<proteinExistence type="predicted"/>
<dbReference type="OrthoDB" id="3799035at2759"/>
<organism evidence="1 2">
    <name type="scientific">Penicillium flavigenum</name>
    <dbReference type="NCBI Taxonomy" id="254877"/>
    <lineage>
        <taxon>Eukaryota</taxon>
        <taxon>Fungi</taxon>
        <taxon>Dikarya</taxon>
        <taxon>Ascomycota</taxon>
        <taxon>Pezizomycotina</taxon>
        <taxon>Eurotiomycetes</taxon>
        <taxon>Eurotiomycetidae</taxon>
        <taxon>Eurotiales</taxon>
        <taxon>Aspergillaceae</taxon>
        <taxon>Penicillium</taxon>
    </lineage>
</organism>
<reference evidence="2" key="1">
    <citation type="journal article" date="2017" name="Nat. Microbiol.">
        <title>Global analysis of biosynthetic gene clusters reveals vast potential of secondary metabolite production in Penicillium species.</title>
        <authorList>
            <person name="Nielsen J.C."/>
            <person name="Grijseels S."/>
            <person name="Prigent S."/>
            <person name="Ji B."/>
            <person name="Dainat J."/>
            <person name="Nielsen K.F."/>
            <person name="Frisvad J.C."/>
            <person name="Workman M."/>
            <person name="Nielsen J."/>
        </authorList>
    </citation>
    <scope>NUCLEOTIDE SEQUENCE [LARGE SCALE GENOMIC DNA]</scope>
    <source>
        <strain evidence="2">IBT 14082</strain>
    </source>
</reference>
<dbReference type="STRING" id="254877.A0A1V6SAN3"/>
<gene>
    <name evidence="1" type="ORF">PENFLA_c084G06511</name>
</gene>
<dbReference type="AlphaFoldDB" id="A0A1V6SAN3"/>
<evidence type="ECO:0000313" key="2">
    <source>
        <dbReference type="Proteomes" id="UP000191342"/>
    </source>
</evidence>
<dbReference type="Proteomes" id="UP000191342">
    <property type="component" value="Unassembled WGS sequence"/>
</dbReference>
<sequence>MNLISVPKLLRDRYSVVAHPQNVFVQRRGRTVGTAYHAEED</sequence>
<name>A0A1V6SAN3_9EURO</name>
<comment type="caution">
    <text evidence="1">The sequence shown here is derived from an EMBL/GenBank/DDBJ whole genome shotgun (WGS) entry which is preliminary data.</text>
</comment>
<feature type="non-terminal residue" evidence="1">
    <location>
        <position position="41"/>
    </location>
</feature>